<evidence type="ECO:0000313" key="1">
    <source>
        <dbReference type="EMBL" id="KAE8734877.1"/>
    </source>
</evidence>
<dbReference type="PANTHER" id="PTHR17985:SF8">
    <property type="entry name" value="TRANSPORT AND GOLGI ORGANIZATION PROTEIN 2 HOMOLOG"/>
    <property type="match status" value="1"/>
</dbReference>
<comment type="caution">
    <text evidence="1">The sequence shown here is derived from an EMBL/GenBank/DDBJ whole genome shotgun (WGS) entry which is preliminary data.</text>
</comment>
<dbReference type="InterPro" id="IPR008551">
    <property type="entry name" value="TANGO2"/>
</dbReference>
<gene>
    <name evidence="1" type="ORF">F3Y22_tig00000662pilonHSYRG00002</name>
</gene>
<dbReference type="Pfam" id="PF05742">
    <property type="entry name" value="TANGO2"/>
    <property type="match status" value="1"/>
</dbReference>
<dbReference type="EMBL" id="VEPZ02000056">
    <property type="protein sequence ID" value="KAE8734877.1"/>
    <property type="molecule type" value="Genomic_DNA"/>
</dbReference>
<organism evidence="1 2">
    <name type="scientific">Hibiscus syriacus</name>
    <name type="common">Rose of Sharon</name>
    <dbReference type="NCBI Taxonomy" id="106335"/>
    <lineage>
        <taxon>Eukaryota</taxon>
        <taxon>Viridiplantae</taxon>
        <taxon>Streptophyta</taxon>
        <taxon>Embryophyta</taxon>
        <taxon>Tracheophyta</taxon>
        <taxon>Spermatophyta</taxon>
        <taxon>Magnoliopsida</taxon>
        <taxon>eudicotyledons</taxon>
        <taxon>Gunneridae</taxon>
        <taxon>Pentapetalae</taxon>
        <taxon>rosids</taxon>
        <taxon>malvids</taxon>
        <taxon>Malvales</taxon>
        <taxon>Malvaceae</taxon>
        <taxon>Malvoideae</taxon>
        <taxon>Hibiscus</taxon>
    </lineage>
</organism>
<dbReference type="Proteomes" id="UP000436088">
    <property type="component" value="Unassembled WGS sequence"/>
</dbReference>
<evidence type="ECO:0000313" key="2">
    <source>
        <dbReference type="Proteomes" id="UP000436088"/>
    </source>
</evidence>
<name>A0A6A3D2J7_HIBSY</name>
<reference evidence="1" key="1">
    <citation type="submission" date="2019-09" db="EMBL/GenBank/DDBJ databases">
        <title>Draft genome information of white flower Hibiscus syriacus.</title>
        <authorList>
            <person name="Kim Y.-M."/>
        </authorList>
    </citation>
    <scope>NUCLEOTIDE SEQUENCE [LARGE SCALE GENOMIC DNA]</scope>
    <source>
        <strain evidence="1">YM2019G1</strain>
    </source>
</reference>
<dbReference type="PANTHER" id="PTHR17985">
    <property type="entry name" value="SER/THR-RICH PROTEIN T10 IN DGCR REGION"/>
    <property type="match status" value="1"/>
</dbReference>
<sequence>MAVDSLNVRQTVVADTEHTEPHGICPATDRGCSLVFMYFQMPSLIHPGLTPKAMRIGQRFKQMLNKHGGKDVMVKEMVEKLMKDRVKAEKSKLPGICAVDWEYNHNPIFVEVGTPRGLCGTRSTAALTIRAGSIGLQ</sequence>
<protein>
    <submittedName>
        <fullName evidence="1">Tetratricopeptide repeat-like superfamily protein</fullName>
    </submittedName>
</protein>
<accession>A0A6A3D2J7</accession>
<dbReference type="AlphaFoldDB" id="A0A6A3D2J7"/>
<keyword evidence="2" id="KW-1185">Reference proteome</keyword>
<proteinExistence type="predicted"/>